<dbReference type="EMBL" id="CAJJDP010000162">
    <property type="protein sequence ID" value="CAD8213183.1"/>
    <property type="molecule type" value="Genomic_DNA"/>
</dbReference>
<dbReference type="PANTHER" id="PTHR19920:SF0">
    <property type="entry name" value="CYTOSOLIC IRON-SULFUR PROTEIN ASSEMBLY PROTEIN CIAO1-RELATED"/>
    <property type="match status" value="1"/>
</dbReference>
<dbReference type="OMA" id="MSQDGQF"/>
<dbReference type="PROSITE" id="PS50294">
    <property type="entry name" value="WD_REPEATS_REGION"/>
    <property type="match status" value="2"/>
</dbReference>
<evidence type="ECO:0000256" key="1">
    <source>
        <dbReference type="PROSITE-ProRule" id="PRU00221"/>
    </source>
</evidence>
<sequence>MQEQQENNFSYEIISIYHQGQFSNALAINRSNTLLLVGSKKKFKIFQFKHKYLKQIQQINKHFDNVTTLNFFQIKQWLISGSRDNNIIIWSSNLVINSKYVIKLKSHSDWINCLVLHPLSEDLAISGSKDSTIKFWCISLSSCVQTIKLFNQQIYSLSINNIGNKLISCSDNNSILILKALSFDQWIITQRIVVSNFGYRLSFVKNEIFVFQPYRQSNLEIYQLNYENEKFFKITEAEIQGGDQPCNYYFPMVYVSSKNCLLIKQGYKLNIIKIVFSTKEEIEEYKLQQVIDFKKVLWSQIFGTMSQDGQFLITWDFKSHLFQIREYAHKP</sequence>
<dbReference type="InterPro" id="IPR001680">
    <property type="entry name" value="WD40_rpt"/>
</dbReference>
<name>A0A8S1YI58_PAROT</name>
<evidence type="ECO:0000313" key="3">
    <source>
        <dbReference type="Proteomes" id="UP000683925"/>
    </source>
</evidence>
<comment type="caution">
    <text evidence="2">The sequence shown here is derived from an EMBL/GenBank/DDBJ whole genome shotgun (WGS) entry which is preliminary data.</text>
</comment>
<dbReference type="PROSITE" id="PS50082">
    <property type="entry name" value="WD_REPEATS_2"/>
    <property type="match status" value="2"/>
</dbReference>
<dbReference type="AlphaFoldDB" id="A0A8S1YI58"/>
<feature type="repeat" description="WD" evidence="1">
    <location>
        <begin position="104"/>
        <end position="146"/>
    </location>
</feature>
<dbReference type="Pfam" id="PF00400">
    <property type="entry name" value="WD40"/>
    <property type="match status" value="2"/>
</dbReference>
<dbReference type="SMART" id="SM00320">
    <property type="entry name" value="WD40"/>
    <property type="match status" value="4"/>
</dbReference>
<evidence type="ECO:0000313" key="2">
    <source>
        <dbReference type="EMBL" id="CAD8213183.1"/>
    </source>
</evidence>
<dbReference type="GO" id="GO:0097361">
    <property type="term" value="C:cytosolic [4Fe-4S] assembly targeting complex"/>
    <property type="evidence" value="ECO:0007669"/>
    <property type="project" value="TreeGrafter"/>
</dbReference>
<gene>
    <name evidence="2" type="ORF">POCTA_138.1.T1600136</name>
</gene>
<accession>A0A8S1YI58</accession>
<organism evidence="2 3">
    <name type="scientific">Paramecium octaurelia</name>
    <dbReference type="NCBI Taxonomy" id="43137"/>
    <lineage>
        <taxon>Eukaryota</taxon>
        <taxon>Sar</taxon>
        <taxon>Alveolata</taxon>
        <taxon>Ciliophora</taxon>
        <taxon>Intramacronucleata</taxon>
        <taxon>Oligohymenophorea</taxon>
        <taxon>Peniculida</taxon>
        <taxon>Parameciidae</taxon>
        <taxon>Paramecium</taxon>
    </lineage>
</organism>
<feature type="repeat" description="WD" evidence="1">
    <location>
        <begin position="59"/>
        <end position="91"/>
    </location>
</feature>
<dbReference type="GO" id="GO:0016226">
    <property type="term" value="P:iron-sulfur cluster assembly"/>
    <property type="evidence" value="ECO:0007669"/>
    <property type="project" value="TreeGrafter"/>
</dbReference>
<dbReference type="OrthoDB" id="7318948at2759"/>
<dbReference type="Proteomes" id="UP000683925">
    <property type="component" value="Unassembled WGS sequence"/>
</dbReference>
<proteinExistence type="predicted"/>
<reference evidence="2" key="1">
    <citation type="submission" date="2021-01" db="EMBL/GenBank/DDBJ databases">
        <authorList>
            <consortium name="Genoscope - CEA"/>
            <person name="William W."/>
        </authorList>
    </citation>
    <scope>NUCLEOTIDE SEQUENCE</scope>
</reference>
<keyword evidence="1" id="KW-0853">WD repeat</keyword>
<dbReference type="PANTHER" id="PTHR19920">
    <property type="entry name" value="WD40 PROTEIN CIAO1"/>
    <property type="match status" value="1"/>
</dbReference>
<protein>
    <submittedName>
        <fullName evidence="2">Uncharacterized protein</fullName>
    </submittedName>
</protein>
<keyword evidence="3" id="KW-1185">Reference proteome</keyword>